<dbReference type="EMBL" id="JAQQDB010000005">
    <property type="protein sequence ID" value="MFM0517257.1"/>
    <property type="molecule type" value="Genomic_DNA"/>
</dbReference>
<comment type="caution">
    <text evidence="1">The sequence shown here is derived from an EMBL/GenBank/DDBJ whole genome shotgun (WGS) entry which is preliminary data.</text>
</comment>
<dbReference type="RefSeq" id="WP_408161207.1">
    <property type="nucleotide sequence ID" value="NZ_JAQQDB010000005.1"/>
</dbReference>
<keyword evidence="2" id="KW-1185">Reference proteome</keyword>
<dbReference type="Proteomes" id="UP001629462">
    <property type="component" value="Unassembled WGS sequence"/>
</dbReference>
<protein>
    <recommendedName>
        <fullName evidence="3">Capsule polysaccharide biosynthesis protein</fullName>
    </recommendedName>
</protein>
<sequence>MEPVAPNAYRYTFLIYLKAFARIPRQDPANLHPQAAATTGNDYFEYLDVGVHEPLLDELAADRQQDPDGGWHVHFLLFPRLSDPDHTGLYDSDIQSHALLTAPINSTFELCETTEADCIAAIQRCVGQKHYDGVLMTTCHLWPELKLRKWVQAVSPKTRFVGLQHGFVQLWSHYEARFESYDYLGVFGEAFTTRLSPEFQDRAVALSLPILDSYSAEARPEEESILFALQRDIPPDELRQLFQDIEASSGKKIILRVHPEHVSHYDVLRPIFEFSDPAEPLSRALERTSAVITSGSTLALASLSMNRPTAILRHLGGEEYEPFGIVADGMTAYSILQILIDIGNPFGVRLDGILEPYTGRPGRRVDDAYETLQALLVPPKRDATGAANMFSGWLRRILGGA</sequence>
<evidence type="ECO:0000313" key="2">
    <source>
        <dbReference type="Proteomes" id="UP001629462"/>
    </source>
</evidence>
<evidence type="ECO:0008006" key="3">
    <source>
        <dbReference type="Google" id="ProtNLM"/>
    </source>
</evidence>
<name>A0ABW9CH95_9BURK</name>
<proteinExistence type="predicted"/>
<gene>
    <name evidence="1" type="ORF">PQR08_07450</name>
</gene>
<reference evidence="1 2" key="1">
    <citation type="journal article" date="2024" name="Chem. Sci.">
        <title>Discovery of megapolipeptins by genome mining of a Burkholderiales bacteria collection.</title>
        <authorList>
            <person name="Paulo B.S."/>
            <person name="Recchia M.J.J."/>
            <person name="Lee S."/>
            <person name="Fergusson C.H."/>
            <person name="Romanowski S.B."/>
            <person name="Hernandez A."/>
            <person name="Krull N."/>
            <person name="Liu D.Y."/>
            <person name="Cavanagh H."/>
            <person name="Bos A."/>
            <person name="Gray C.A."/>
            <person name="Murphy B.T."/>
            <person name="Linington R.G."/>
            <person name="Eustaquio A.S."/>
        </authorList>
    </citation>
    <scope>NUCLEOTIDE SEQUENCE [LARGE SCALE GENOMIC DNA]</scope>
    <source>
        <strain evidence="1 2">RL17-374-BIF-D</strain>
    </source>
</reference>
<evidence type="ECO:0000313" key="1">
    <source>
        <dbReference type="EMBL" id="MFM0517257.1"/>
    </source>
</evidence>
<accession>A0ABW9CH95</accession>
<organism evidence="1 2">
    <name type="scientific">Caballeronia jiangsuensis</name>
    <dbReference type="NCBI Taxonomy" id="1458357"/>
    <lineage>
        <taxon>Bacteria</taxon>
        <taxon>Pseudomonadati</taxon>
        <taxon>Pseudomonadota</taxon>
        <taxon>Betaproteobacteria</taxon>
        <taxon>Burkholderiales</taxon>
        <taxon>Burkholderiaceae</taxon>
        <taxon>Caballeronia</taxon>
    </lineage>
</organism>